<proteinExistence type="predicted"/>
<accession>A0ACC3TCA8</accession>
<comment type="caution">
    <text evidence="1">The sequence shown here is derived from an EMBL/GenBank/DDBJ whole genome shotgun (WGS) entry which is preliminary data.</text>
</comment>
<dbReference type="EMBL" id="MU971335">
    <property type="protein sequence ID" value="KAK9241281.1"/>
    <property type="molecule type" value="Genomic_DNA"/>
</dbReference>
<gene>
    <name evidence="1" type="ORF">V1525DRAFT_392656</name>
</gene>
<protein>
    <submittedName>
        <fullName evidence="1">Kinase-like domain-containing protein</fullName>
    </submittedName>
</protein>
<evidence type="ECO:0000313" key="2">
    <source>
        <dbReference type="Proteomes" id="UP001433508"/>
    </source>
</evidence>
<reference evidence="2" key="1">
    <citation type="journal article" date="2024" name="Front. Bioeng. Biotechnol.">
        <title>Genome-scale model development and genomic sequencing of the oleaginous clade Lipomyces.</title>
        <authorList>
            <person name="Czajka J.J."/>
            <person name="Han Y."/>
            <person name="Kim J."/>
            <person name="Mondo S.J."/>
            <person name="Hofstad B.A."/>
            <person name="Robles A."/>
            <person name="Haridas S."/>
            <person name="Riley R."/>
            <person name="LaButti K."/>
            <person name="Pangilinan J."/>
            <person name="Andreopoulos W."/>
            <person name="Lipzen A."/>
            <person name="Yan J."/>
            <person name="Wang M."/>
            <person name="Ng V."/>
            <person name="Grigoriev I.V."/>
            <person name="Spatafora J.W."/>
            <person name="Magnuson J.K."/>
            <person name="Baker S.E."/>
            <person name="Pomraning K.R."/>
        </authorList>
    </citation>
    <scope>NUCLEOTIDE SEQUENCE [LARGE SCALE GENOMIC DNA]</scope>
    <source>
        <strain evidence="2">CBS 7786</strain>
    </source>
</reference>
<evidence type="ECO:0000313" key="1">
    <source>
        <dbReference type="EMBL" id="KAK9241281.1"/>
    </source>
</evidence>
<dbReference type="Proteomes" id="UP001433508">
    <property type="component" value="Unassembled WGS sequence"/>
</dbReference>
<name>A0ACC3TCA8_LIPKO</name>
<sequence>MPRLLCSSCRRAHVIVISALCCSFRCPDHARSADDSEQTATMHSSSSSVLATVARTRLGTLLASRIQLVDVLGIGAYGVVYSAIDTTTKVPYAVKALLRDPATGEPLANTQNEVLLREINLLSRVHHHPNIVSVADVINRDDGLYVVMEYCAEGDLFLNITEKKRYVGDDELARSVFLQLVDAVYYCHSLGVYHRDLKPENILVSRNGTRILLSDFGLATVDRVSYEHGCGSSFYVSPECHSDAGQYGYDAAANDVWSLGVILINLTCGRNPWKTATMTDDSFRAYLRSPHYLQRILPVSNQLNAILNRMFDTDPQTRITLEELYHAVASCPRLTVSSEEHQLRQQQYQLSRNVYQNTPTSPSRTIIDEQTGTMTPVTPRSPASFGRMSPPATPRRSSNNPFRHRHAYVYSKPQDSVAAQFTETDGKSPRRRRDGLGITVPSNVIAASERLQDLLWDNKRPNSTASSISQTSGTSTPASSVSSSPVASADAYYFEQFAHEQRLAEPFADCDMNTISQSVYDACGFLDRKASSSLMESAFFDPVTYQVPSGPHPSQQHDPDKQQPSTPPPARRLSMSSAKKAMMLRVLPSKAANAACARRKIIPNPTPTSDYHGLDGLRDENIYVPTTPNVEDEDNCFRVKLF</sequence>
<organism evidence="1 2">
    <name type="scientific">Lipomyces kononenkoae</name>
    <name type="common">Yeast</name>
    <dbReference type="NCBI Taxonomy" id="34357"/>
    <lineage>
        <taxon>Eukaryota</taxon>
        <taxon>Fungi</taxon>
        <taxon>Dikarya</taxon>
        <taxon>Ascomycota</taxon>
        <taxon>Saccharomycotina</taxon>
        <taxon>Lipomycetes</taxon>
        <taxon>Lipomycetales</taxon>
        <taxon>Lipomycetaceae</taxon>
        <taxon>Lipomyces</taxon>
    </lineage>
</organism>
<keyword evidence="2" id="KW-1185">Reference proteome</keyword>